<feature type="domain" description="C3H1-type" evidence="6">
    <location>
        <begin position="166"/>
        <end position="204"/>
    </location>
</feature>
<dbReference type="InParanoid" id="K3WYA5"/>
<dbReference type="InterPro" id="IPR000571">
    <property type="entry name" value="Znf_CCCH"/>
</dbReference>
<dbReference type="GO" id="GO:0003729">
    <property type="term" value="F:mRNA binding"/>
    <property type="evidence" value="ECO:0007669"/>
    <property type="project" value="TreeGrafter"/>
</dbReference>
<feature type="region of interest" description="Disordered" evidence="5">
    <location>
        <begin position="1"/>
        <end position="22"/>
    </location>
</feature>
<reference evidence="7" key="3">
    <citation type="submission" date="2015-02" db="UniProtKB">
        <authorList>
            <consortium name="EnsemblProtists"/>
        </authorList>
    </citation>
    <scope>IDENTIFICATION</scope>
    <source>
        <strain evidence="7">DAOM BR144</strain>
    </source>
</reference>
<evidence type="ECO:0000256" key="5">
    <source>
        <dbReference type="SAM" id="MobiDB-lite"/>
    </source>
</evidence>
<dbReference type="SUPFAM" id="SSF90229">
    <property type="entry name" value="CCCH zinc finger"/>
    <property type="match status" value="1"/>
</dbReference>
<dbReference type="AlphaFoldDB" id="K3WYA5"/>
<dbReference type="Pfam" id="PF00642">
    <property type="entry name" value="zf-CCCH"/>
    <property type="match status" value="1"/>
</dbReference>
<dbReference type="STRING" id="431595.K3WYA5"/>
<dbReference type="HOGENOM" id="CLU_042870_0_0_1"/>
<evidence type="ECO:0000259" key="6">
    <source>
        <dbReference type="PROSITE" id="PS50103"/>
    </source>
</evidence>
<proteinExistence type="predicted"/>
<dbReference type="Gene3D" id="4.10.1000.10">
    <property type="entry name" value="Zinc finger, CCCH-type"/>
    <property type="match status" value="1"/>
</dbReference>
<dbReference type="Pfam" id="PF16543">
    <property type="entry name" value="DFRP_C"/>
    <property type="match status" value="1"/>
</dbReference>
<feature type="region of interest" description="Disordered" evidence="5">
    <location>
        <begin position="301"/>
        <end position="358"/>
    </location>
</feature>
<feature type="zinc finger region" description="C3H1-type" evidence="4">
    <location>
        <begin position="93"/>
        <end position="120"/>
    </location>
</feature>
<dbReference type="InterPro" id="IPR036855">
    <property type="entry name" value="Znf_CCCH_sf"/>
</dbReference>
<dbReference type="FunCoup" id="K3WYA5">
    <property type="interactions" value="728"/>
</dbReference>
<dbReference type="VEuPathDB" id="FungiDB:PYU1_G009936"/>
<dbReference type="OMA" id="GREMFYF"/>
<dbReference type="SMART" id="SM00356">
    <property type="entry name" value="ZnF_C3H1"/>
    <property type="match status" value="2"/>
</dbReference>
<feature type="compositionally biased region" description="Basic and acidic residues" evidence="5">
    <location>
        <begin position="301"/>
        <end position="314"/>
    </location>
</feature>
<evidence type="ECO:0000256" key="4">
    <source>
        <dbReference type="PROSITE-ProRule" id="PRU00723"/>
    </source>
</evidence>
<dbReference type="GO" id="GO:0008270">
    <property type="term" value="F:zinc ion binding"/>
    <property type="evidence" value="ECO:0007669"/>
    <property type="project" value="UniProtKB-KW"/>
</dbReference>
<evidence type="ECO:0000256" key="2">
    <source>
        <dbReference type="ARBA" id="ARBA00022771"/>
    </source>
</evidence>
<evidence type="ECO:0000256" key="1">
    <source>
        <dbReference type="ARBA" id="ARBA00022723"/>
    </source>
</evidence>
<accession>K3WYA5</accession>
<dbReference type="EnsemblProtists" id="PYU1_T009954">
    <property type="protein sequence ID" value="PYU1_T009954"/>
    <property type="gene ID" value="PYU1_G009936"/>
</dbReference>
<feature type="compositionally biased region" description="Acidic residues" evidence="5">
    <location>
        <begin position="315"/>
        <end position="327"/>
    </location>
</feature>
<keyword evidence="1 4" id="KW-0479">Metal-binding</keyword>
<dbReference type="PANTHER" id="PTHR12681:SF0">
    <property type="entry name" value="ZINC FINGER CCCH DOMAIN-CONTAINING PROTEIN 15"/>
    <property type="match status" value="1"/>
</dbReference>
<feature type="domain" description="C3H1-type" evidence="6">
    <location>
        <begin position="93"/>
        <end position="120"/>
    </location>
</feature>
<reference evidence="8" key="1">
    <citation type="journal article" date="2010" name="Genome Biol.">
        <title>Genome sequence of the necrotrophic plant pathogen Pythium ultimum reveals original pathogenicity mechanisms and effector repertoire.</title>
        <authorList>
            <person name="Levesque C.A."/>
            <person name="Brouwer H."/>
            <person name="Cano L."/>
            <person name="Hamilton J.P."/>
            <person name="Holt C."/>
            <person name="Huitema E."/>
            <person name="Raffaele S."/>
            <person name="Robideau G.P."/>
            <person name="Thines M."/>
            <person name="Win J."/>
            <person name="Zerillo M.M."/>
            <person name="Beakes G.W."/>
            <person name="Boore J.L."/>
            <person name="Busam D."/>
            <person name="Dumas B."/>
            <person name="Ferriera S."/>
            <person name="Fuerstenberg S.I."/>
            <person name="Gachon C.M."/>
            <person name="Gaulin E."/>
            <person name="Govers F."/>
            <person name="Grenville-Briggs L."/>
            <person name="Horner N."/>
            <person name="Hostetler J."/>
            <person name="Jiang R.H."/>
            <person name="Johnson J."/>
            <person name="Krajaejun T."/>
            <person name="Lin H."/>
            <person name="Meijer H.J."/>
            <person name="Moore B."/>
            <person name="Morris P."/>
            <person name="Phuntmart V."/>
            <person name="Puiu D."/>
            <person name="Shetty J."/>
            <person name="Stajich J.E."/>
            <person name="Tripathy S."/>
            <person name="Wawra S."/>
            <person name="van West P."/>
            <person name="Whitty B.R."/>
            <person name="Coutinho P.M."/>
            <person name="Henrissat B."/>
            <person name="Martin F."/>
            <person name="Thomas P.D."/>
            <person name="Tyler B.M."/>
            <person name="De Vries R.P."/>
            <person name="Kamoun S."/>
            <person name="Yandell M."/>
            <person name="Tisserat N."/>
            <person name="Buell C.R."/>
        </authorList>
    </citation>
    <scope>NUCLEOTIDE SEQUENCE</scope>
    <source>
        <strain evidence="8">DAOM:BR144</strain>
    </source>
</reference>
<feature type="compositionally biased region" description="Acidic residues" evidence="5">
    <location>
        <begin position="349"/>
        <end position="358"/>
    </location>
</feature>
<dbReference type="GO" id="GO:0005829">
    <property type="term" value="C:cytosol"/>
    <property type="evidence" value="ECO:0007669"/>
    <property type="project" value="TreeGrafter"/>
</dbReference>
<dbReference type="InterPro" id="IPR032378">
    <property type="entry name" value="ZC3H15/TMA46_C"/>
</dbReference>
<protein>
    <recommendedName>
        <fullName evidence="6">C3H1-type domain-containing protein</fullName>
    </recommendedName>
</protein>
<evidence type="ECO:0000313" key="8">
    <source>
        <dbReference type="Proteomes" id="UP000019132"/>
    </source>
</evidence>
<sequence length="358" mass="40510">MPPKKAPGPSKKNVEKKKEKMVEDKTFGLKNKNKSKNVQKYIQEVTKQVKGGNTRADRLKEQQVALKKKPAEDPMKAIFAASITQPKLAPGADPKSVLCAFFKAGVCTKGNRCKYAHDLNVEKKSAKINLYSDARDQEKAQDKMETWDQSKLESVVAEKHGEKVAKQTDIVCKHFLDAIERSLYGWFWVCPNGGTACKYRHALPPGYVFKTRAEREAEKNRKVEDISIEEIIEQQRAKLGPHGGTPVTAESLAKWKADKIKRKKVEEEKRRKEEMKKTGGRGIMSGRALFTFDPTLFRDDADADEDRYSYHDPNEEQDDLDDEEDEEKPAPSSVDAATAVMDKSLYLQDAEDLDSLKE</sequence>
<reference evidence="8" key="2">
    <citation type="submission" date="2010-04" db="EMBL/GenBank/DDBJ databases">
        <authorList>
            <person name="Buell R."/>
            <person name="Hamilton J."/>
            <person name="Hostetler J."/>
        </authorList>
    </citation>
    <scope>NUCLEOTIDE SEQUENCE [LARGE SCALE GENOMIC DNA]</scope>
    <source>
        <strain evidence="8">DAOM:BR144</strain>
    </source>
</reference>
<dbReference type="EMBL" id="GL376624">
    <property type="status" value="NOT_ANNOTATED_CDS"/>
    <property type="molecule type" value="Genomic_DNA"/>
</dbReference>
<evidence type="ECO:0000313" key="7">
    <source>
        <dbReference type="EnsemblProtists" id="PYU1_T009954"/>
    </source>
</evidence>
<dbReference type="eggNOG" id="KOG1763">
    <property type="taxonomic scope" value="Eukaryota"/>
</dbReference>
<dbReference type="PANTHER" id="PTHR12681">
    <property type="entry name" value="ZINC FINGER-CONTAINING PROTEIN P48ZNF"/>
    <property type="match status" value="1"/>
</dbReference>
<name>K3WYA5_GLOUD</name>
<keyword evidence="2 4" id="KW-0863">Zinc-finger</keyword>
<keyword evidence="3 4" id="KW-0862">Zinc</keyword>
<organism evidence="7 8">
    <name type="scientific">Globisporangium ultimum (strain ATCC 200006 / CBS 805.95 / DAOM BR144)</name>
    <name type="common">Pythium ultimum</name>
    <dbReference type="NCBI Taxonomy" id="431595"/>
    <lineage>
        <taxon>Eukaryota</taxon>
        <taxon>Sar</taxon>
        <taxon>Stramenopiles</taxon>
        <taxon>Oomycota</taxon>
        <taxon>Peronosporomycetes</taxon>
        <taxon>Pythiales</taxon>
        <taxon>Pythiaceae</taxon>
        <taxon>Globisporangium</taxon>
    </lineage>
</organism>
<dbReference type="Gene3D" id="6.20.400.10">
    <property type="match status" value="1"/>
</dbReference>
<feature type="compositionally biased region" description="Basic and acidic residues" evidence="5">
    <location>
        <begin position="12"/>
        <end position="22"/>
    </location>
</feature>
<dbReference type="GO" id="GO:0002181">
    <property type="term" value="P:cytoplasmic translation"/>
    <property type="evidence" value="ECO:0007669"/>
    <property type="project" value="TreeGrafter"/>
</dbReference>
<keyword evidence="8" id="KW-1185">Reference proteome</keyword>
<dbReference type="PROSITE" id="PS50103">
    <property type="entry name" value="ZF_C3H1"/>
    <property type="match status" value="2"/>
</dbReference>
<dbReference type="Proteomes" id="UP000019132">
    <property type="component" value="Unassembled WGS sequence"/>
</dbReference>
<feature type="zinc finger region" description="C3H1-type" evidence="4">
    <location>
        <begin position="166"/>
        <end position="204"/>
    </location>
</feature>
<evidence type="ECO:0000256" key="3">
    <source>
        <dbReference type="ARBA" id="ARBA00022833"/>
    </source>
</evidence>